<sequence length="323" mass="35206">MSGVIRPTDETVEHVLAGAPSYRFNNLSMSSNGMVAYVDKTHIRVENAPKRTGRLIPVAAAKLVQQVKFVTIDCKEYLVVTSDVGVHLFDSAGATLLSYLSTDKIHEKIENHPENDPERMEYCCTAEGLHGTSMLLVGTSRGALAMLHYDARKKTLSVEHVACGHRRPVCAVATSVSYIASGDESGQVTVLAADFFAEHCRFPSMGAPCCSVEIRAGMIIAAFVTGVVRVYSITHSHLQIEVDAHCRALNSMAMHPSANAFATCGEDGFVNVWELPSKQCDDLRLVSSDHFKDRFLVGVSFFKDNSNKLAATAYDSAFLLTRV</sequence>
<evidence type="ECO:0000313" key="5">
    <source>
        <dbReference type="EMBL" id="GBG30361.1"/>
    </source>
</evidence>
<comment type="caution">
    <text evidence="5">The sequence shown here is derived from an EMBL/GenBank/DDBJ whole genome shotgun (WGS) entry which is preliminary data.</text>
</comment>
<dbReference type="InterPro" id="IPR049546">
    <property type="entry name" value="WDR54_beta_prop"/>
</dbReference>
<evidence type="ECO:0000256" key="1">
    <source>
        <dbReference type="ARBA" id="ARBA00022574"/>
    </source>
</evidence>
<evidence type="ECO:0000259" key="4">
    <source>
        <dbReference type="Pfam" id="PF21031"/>
    </source>
</evidence>
<dbReference type="PANTHER" id="PTHR44019">
    <property type="entry name" value="WD REPEAT-CONTAINING PROTEIN 55"/>
    <property type="match status" value="1"/>
</dbReference>
<evidence type="ECO:0000256" key="2">
    <source>
        <dbReference type="ARBA" id="ARBA00022737"/>
    </source>
</evidence>
<proteinExistence type="predicted"/>
<feature type="repeat" description="WD" evidence="3">
    <location>
        <begin position="242"/>
        <end position="283"/>
    </location>
</feature>
<dbReference type="AlphaFoldDB" id="A0A2R5GPT9"/>
<keyword evidence="2" id="KW-0677">Repeat</keyword>
<dbReference type="Pfam" id="PF21031">
    <property type="entry name" value="WDR54"/>
    <property type="match status" value="1"/>
</dbReference>
<accession>A0A2R5GPT9</accession>
<dbReference type="PANTHER" id="PTHR44019:SF17">
    <property type="entry name" value="F-BOX_WD REPEAT-CONTAINING PROTEIN 12"/>
    <property type="match status" value="1"/>
</dbReference>
<dbReference type="PROSITE" id="PS50082">
    <property type="entry name" value="WD_REPEATS_2"/>
    <property type="match status" value="1"/>
</dbReference>
<gene>
    <name evidence="5" type="ORF">FCC1311_065802</name>
</gene>
<dbReference type="SMART" id="SM00320">
    <property type="entry name" value="WD40"/>
    <property type="match status" value="2"/>
</dbReference>
<keyword evidence="6" id="KW-1185">Reference proteome</keyword>
<evidence type="ECO:0000313" key="6">
    <source>
        <dbReference type="Proteomes" id="UP000241890"/>
    </source>
</evidence>
<dbReference type="InterPro" id="IPR036322">
    <property type="entry name" value="WD40_repeat_dom_sf"/>
</dbReference>
<name>A0A2R5GPT9_9STRA</name>
<protein>
    <submittedName>
        <fullName evidence="5">WD repeat-containing protein 54</fullName>
    </submittedName>
</protein>
<dbReference type="InterPro" id="IPR015943">
    <property type="entry name" value="WD40/YVTN_repeat-like_dom_sf"/>
</dbReference>
<evidence type="ECO:0000256" key="3">
    <source>
        <dbReference type="PROSITE-ProRule" id="PRU00221"/>
    </source>
</evidence>
<dbReference type="EMBL" id="BEYU01000075">
    <property type="protein sequence ID" value="GBG30361.1"/>
    <property type="molecule type" value="Genomic_DNA"/>
</dbReference>
<feature type="domain" description="WD repeat-containing protein 54 beta-propeller" evidence="4">
    <location>
        <begin position="61"/>
        <end position="317"/>
    </location>
</feature>
<organism evidence="5 6">
    <name type="scientific">Hondaea fermentalgiana</name>
    <dbReference type="NCBI Taxonomy" id="2315210"/>
    <lineage>
        <taxon>Eukaryota</taxon>
        <taxon>Sar</taxon>
        <taxon>Stramenopiles</taxon>
        <taxon>Bigyra</taxon>
        <taxon>Labyrinthulomycetes</taxon>
        <taxon>Thraustochytrida</taxon>
        <taxon>Thraustochytriidae</taxon>
        <taxon>Hondaea</taxon>
    </lineage>
</organism>
<keyword evidence="1 3" id="KW-0853">WD repeat</keyword>
<dbReference type="Proteomes" id="UP000241890">
    <property type="component" value="Unassembled WGS sequence"/>
</dbReference>
<dbReference type="Gene3D" id="2.130.10.10">
    <property type="entry name" value="YVTN repeat-like/Quinoprotein amine dehydrogenase"/>
    <property type="match status" value="1"/>
</dbReference>
<dbReference type="SUPFAM" id="SSF50978">
    <property type="entry name" value="WD40 repeat-like"/>
    <property type="match status" value="1"/>
</dbReference>
<reference evidence="5 6" key="1">
    <citation type="submission" date="2017-12" db="EMBL/GenBank/DDBJ databases">
        <title>Sequencing, de novo assembly and annotation of complete genome of a new Thraustochytrid species, strain FCC1311.</title>
        <authorList>
            <person name="Sedici K."/>
            <person name="Godart F."/>
            <person name="Aiese Cigliano R."/>
            <person name="Sanseverino W."/>
            <person name="Barakat M."/>
            <person name="Ortet P."/>
            <person name="Marechal E."/>
            <person name="Cagnac O."/>
            <person name="Amato A."/>
        </authorList>
    </citation>
    <scope>NUCLEOTIDE SEQUENCE [LARGE SCALE GENOMIC DNA]</scope>
</reference>
<dbReference type="InterPro" id="IPR001680">
    <property type="entry name" value="WD40_rpt"/>
</dbReference>
<dbReference type="InParanoid" id="A0A2R5GPT9"/>
<dbReference type="InterPro" id="IPR050505">
    <property type="entry name" value="WDR55/POC1"/>
</dbReference>
<dbReference type="OrthoDB" id="756370at2759"/>
<dbReference type="PROSITE" id="PS50294">
    <property type="entry name" value="WD_REPEATS_REGION"/>
    <property type="match status" value="1"/>
</dbReference>